<dbReference type="PANTHER" id="PTHR30349:SF64">
    <property type="entry name" value="PROPHAGE INTEGRASE INTD-RELATED"/>
    <property type="match status" value="1"/>
</dbReference>
<comment type="caution">
    <text evidence="8">The sequence shown here is derived from an EMBL/GenBank/DDBJ whole genome shotgun (WGS) entry which is preliminary data.</text>
</comment>
<evidence type="ECO:0000256" key="1">
    <source>
        <dbReference type="ARBA" id="ARBA00008857"/>
    </source>
</evidence>
<dbReference type="OrthoDB" id="9789256at2"/>
<dbReference type="GO" id="GO:0015074">
    <property type="term" value="P:DNA integration"/>
    <property type="evidence" value="ECO:0007669"/>
    <property type="project" value="UniProtKB-KW"/>
</dbReference>
<dbReference type="InterPro" id="IPR011010">
    <property type="entry name" value="DNA_brk_join_enz"/>
</dbReference>
<dbReference type="CDD" id="cd01189">
    <property type="entry name" value="INT_ICEBs1_C_like"/>
    <property type="match status" value="1"/>
</dbReference>
<evidence type="ECO:0000256" key="4">
    <source>
        <dbReference type="ARBA" id="ARBA00023172"/>
    </source>
</evidence>
<dbReference type="GO" id="GO:0006310">
    <property type="term" value="P:DNA recombination"/>
    <property type="evidence" value="ECO:0007669"/>
    <property type="project" value="UniProtKB-KW"/>
</dbReference>
<accession>A0A2S9YUZ1</accession>
<dbReference type="AlphaFoldDB" id="A0A2S9YUZ1"/>
<organism evidence="8 9">
    <name type="scientific">Enhygromyxa salina</name>
    <dbReference type="NCBI Taxonomy" id="215803"/>
    <lineage>
        <taxon>Bacteria</taxon>
        <taxon>Pseudomonadati</taxon>
        <taxon>Myxococcota</taxon>
        <taxon>Polyangia</taxon>
        <taxon>Nannocystales</taxon>
        <taxon>Nannocystaceae</taxon>
        <taxon>Enhygromyxa</taxon>
    </lineage>
</organism>
<dbReference type="PROSITE" id="PS51898">
    <property type="entry name" value="TYR_RECOMBINASE"/>
    <property type="match status" value="1"/>
</dbReference>
<protein>
    <submittedName>
        <fullName evidence="8">Tyrosine recombinase XerC</fullName>
    </submittedName>
</protein>
<sequence length="410" mass="47220">MTVRKRKWRDKHERQHEKWMVHIEHTRPDGTLQIIRRVSPVQTKRGAERFERELRQQLQEQPEKEETNPEPTQETPTLAEFAEEFLAYQATLNKPTELRAKRSIIEHHLIPAFGNQPLDKIDARMIDRYKVGKLAPPKQGRGVKSTRRQPTVGLTPKSINNQLGVLGRLLRVAGKWKLINEVPEIEKLAVRQQAFDFLDFEESELFLTTAKEQLPEWHPLLVIGVRAGLRVGEMLALRWREDIDLERGRLRVQRGYTREGGFDTPKSESSKRDLPLTWDAIEALKKQRRMAKGTLVFPDQHGEVGSLRSVGHFVSKVAKLAGLRHVHPHVLRHTFASHAIMRGVPLKLVQEWMGHATISMTMRYAHLAEGIGDDMIQRLAPRPGGLRAVVADRQQHTDSTWFEPKTKTAR</sequence>
<evidence type="ECO:0000256" key="3">
    <source>
        <dbReference type="ARBA" id="ARBA00023125"/>
    </source>
</evidence>
<dbReference type="PANTHER" id="PTHR30349">
    <property type="entry name" value="PHAGE INTEGRASE-RELATED"/>
    <property type="match status" value="1"/>
</dbReference>
<keyword evidence="3 5" id="KW-0238">DNA-binding</keyword>
<evidence type="ECO:0000256" key="5">
    <source>
        <dbReference type="PROSITE-ProRule" id="PRU01248"/>
    </source>
</evidence>
<dbReference type="InterPro" id="IPR044068">
    <property type="entry name" value="CB"/>
</dbReference>
<keyword evidence="2" id="KW-0229">DNA integration</keyword>
<dbReference type="Proteomes" id="UP000238823">
    <property type="component" value="Unassembled WGS sequence"/>
</dbReference>
<feature type="domain" description="Core-binding (CB)" evidence="7">
    <location>
        <begin position="76"/>
        <end position="174"/>
    </location>
</feature>
<reference evidence="8 9" key="1">
    <citation type="submission" date="2018-03" db="EMBL/GenBank/DDBJ databases">
        <title>Draft Genome Sequences of the Obligatory Marine Myxobacteria Enhygromyxa salina SWB007.</title>
        <authorList>
            <person name="Poehlein A."/>
            <person name="Moghaddam J.A."/>
            <person name="Harms H."/>
            <person name="Alanjari M."/>
            <person name="Koenig G.M."/>
            <person name="Daniel R."/>
            <person name="Schaeberle T.F."/>
        </authorList>
    </citation>
    <scope>NUCLEOTIDE SEQUENCE [LARGE SCALE GENOMIC DNA]</scope>
    <source>
        <strain evidence="8 9">SWB007</strain>
    </source>
</reference>
<dbReference type="InterPro" id="IPR013762">
    <property type="entry name" value="Integrase-like_cat_sf"/>
</dbReference>
<evidence type="ECO:0000259" key="6">
    <source>
        <dbReference type="PROSITE" id="PS51898"/>
    </source>
</evidence>
<dbReference type="Gene3D" id="1.10.443.10">
    <property type="entry name" value="Intergrase catalytic core"/>
    <property type="match status" value="1"/>
</dbReference>
<comment type="similarity">
    <text evidence="1">Belongs to the 'phage' integrase family.</text>
</comment>
<dbReference type="Gene3D" id="1.10.150.130">
    <property type="match status" value="1"/>
</dbReference>
<dbReference type="EMBL" id="PVNL01000033">
    <property type="protein sequence ID" value="PRQ08904.1"/>
    <property type="molecule type" value="Genomic_DNA"/>
</dbReference>
<keyword evidence="4" id="KW-0233">DNA recombination</keyword>
<gene>
    <name evidence="8" type="primary">xerC_1</name>
    <name evidence="8" type="ORF">ENSA7_13730</name>
</gene>
<dbReference type="PROSITE" id="PS51900">
    <property type="entry name" value="CB"/>
    <property type="match status" value="1"/>
</dbReference>
<evidence type="ECO:0000256" key="2">
    <source>
        <dbReference type="ARBA" id="ARBA00022908"/>
    </source>
</evidence>
<name>A0A2S9YUZ1_9BACT</name>
<feature type="domain" description="Tyr recombinase" evidence="6">
    <location>
        <begin position="193"/>
        <end position="380"/>
    </location>
</feature>
<dbReference type="InterPro" id="IPR050090">
    <property type="entry name" value="Tyrosine_recombinase_XerCD"/>
</dbReference>
<dbReference type="InterPro" id="IPR002104">
    <property type="entry name" value="Integrase_catalytic"/>
</dbReference>
<dbReference type="SUPFAM" id="SSF56349">
    <property type="entry name" value="DNA breaking-rejoining enzymes"/>
    <property type="match status" value="1"/>
</dbReference>
<dbReference type="InterPro" id="IPR004107">
    <property type="entry name" value="Integrase_SAM-like_N"/>
</dbReference>
<dbReference type="GO" id="GO:0003677">
    <property type="term" value="F:DNA binding"/>
    <property type="evidence" value="ECO:0007669"/>
    <property type="project" value="UniProtKB-UniRule"/>
</dbReference>
<evidence type="ECO:0000313" key="9">
    <source>
        <dbReference type="Proteomes" id="UP000238823"/>
    </source>
</evidence>
<evidence type="ECO:0000259" key="7">
    <source>
        <dbReference type="PROSITE" id="PS51900"/>
    </source>
</evidence>
<dbReference type="Pfam" id="PF14659">
    <property type="entry name" value="Phage_int_SAM_3"/>
    <property type="match status" value="1"/>
</dbReference>
<proteinExistence type="inferred from homology"/>
<dbReference type="InterPro" id="IPR010998">
    <property type="entry name" value="Integrase_recombinase_N"/>
</dbReference>
<dbReference type="Pfam" id="PF00589">
    <property type="entry name" value="Phage_integrase"/>
    <property type="match status" value="1"/>
</dbReference>
<evidence type="ECO:0000313" key="8">
    <source>
        <dbReference type="EMBL" id="PRQ08904.1"/>
    </source>
</evidence>